<dbReference type="PANTHER" id="PTHR11206">
    <property type="entry name" value="MULTIDRUG RESISTANCE PROTEIN"/>
    <property type="match status" value="1"/>
</dbReference>
<dbReference type="GO" id="GO:0042910">
    <property type="term" value="F:xenobiotic transmembrane transporter activity"/>
    <property type="evidence" value="ECO:0007669"/>
    <property type="project" value="InterPro"/>
</dbReference>
<dbReference type="GO" id="GO:0016020">
    <property type="term" value="C:membrane"/>
    <property type="evidence" value="ECO:0007669"/>
    <property type="project" value="UniProtKB-SubCell"/>
</dbReference>
<comment type="subcellular location">
    <subcellularLocation>
        <location evidence="1">Membrane</location>
        <topology evidence="1">Multi-pass membrane protein</topology>
    </subcellularLocation>
</comment>
<keyword evidence="5 6" id="KW-0472">Membrane</keyword>
<feature type="transmembrane region" description="Helical" evidence="6">
    <location>
        <begin position="607"/>
        <end position="627"/>
    </location>
</feature>
<feature type="transmembrane region" description="Helical" evidence="6">
    <location>
        <begin position="319"/>
        <end position="341"/>
    </location>
</feature>
<reference evidence="7" key="2">
    <citation type="submission" date="2023-05" db="EMBL/GenBank/DDBJ databases">
        <authorList>
            <consortium name="Lawrence Berkeley National Laboratory"/>
            <person name="Steindorff A."/>
            <person name="Hensen N."/>
            <person name="Bonometti L."/>
            <person name="Westerberg I."/>
            <person name="Brannstrom I.O."/>
            <person name="Guillou S."/>
            <person name="Cros-Aarteil S."/>
            <person name="Calhoun S."/>
            <person name="Haridas S."/>
            <person name="Kuo A."/>
            <person name="Mondo S."/>
            <person name="Pangilinan J."/>
            <person name="Riley R."/>
            <person name="Labutti K."/>
            <person name="Andreopoulos B."/>
            <person name="Lipzen A."/>
            <person name="Chen C."/>
            <person name="Yanf M."/>
            <person name="Daum C."/>
            <person name="Ng V."/>
            <person name="Clum A."/>
            <person name="Ohm R."/>
            <person name="Martin F."/>
            <person name="Silar P."/>
            <person name="Natvig D."/>
            <person name="Lalanne C."/>
            <person name="Gautier V."/>
            <person name="Ament-Velasquez S.L."/>
            <person name="Kruys A."/>
            <person name="Hutchinson M.I."/>
            <person name="Powell A.J."/>
            <person name="Barry K."/>
            <person name="Miller A.N."/>
            <person name="Grigoriev I.V."/>
            <person name="Debuchy R."/>
            <person name="Gladieux P."/>
            <person name="Thoren M.H."/>
            <person name="Johannesson H."/>
        </authorList>
    </citation>
    <scope>NUCLEOTIDE SEQUENCE</scope>
    <source>
        <strain evidence="7">PSN243</strain>
    </source>
</reference>
<dbReference type="InterPro" id="IPR002528">
    <property type="entry name" value="MATE_fam"/>
</dbReference>
<sequence>MPDELSPGPSRPDDRRGSVLSALLPESLSLPPPFLSTTPIAREILQQDIDDIDDTAIASESESDIDIDNPIETTADDARLAFHPSGVVYGCGFSTVPLPGLDRPVPNPREIEESFRAEVDLLRDNEILPPKHRHGSVVDQVYQLFGAEHGHGHEISGSPLAAETTPLLTIDPSSEPQTPLPRDVHKLWEEAVAAHHLKTSWQREAKTLVLYALPLILTFVLHYSVTIGSVLTVGRLGMLELGAVNLATMTASITCYVPVQGLATCLDTLCSIAYGAKQPGLVGLQCQRMTILLWLLMTPIAVVWWFSEPILTALVPDEEIAHLAAVYLRILIIGMPGVAAFESGKRFVQSQGLFHITTISLAVGAPLSFLQNYMFVFRWGWGFSGAAMAMAITQNLLPILLVIYVWLFEGSQCWDGLTRKAWKNWGPMIKLALPGMVMVWCQFSVLEILTIAAGQFGPAKLAAQSILVTVTSTSFNIPFPLAIATSTRVANMIGAGLSEAAQVTAKVAIVAACVVGTFNFSIYVGLREQIARVFTPDTEVIDITSKVMLICACMQIVDSLAAVTHGILRGLGRQAIGSYANLLAYYLIALPVGLSTAFALGWELSGLWIGLTAGLAAVSAIELLYLYHADWETAVAQAQSIMRSEDANAELKHP</sequence>
<comment type="caution">
    <text evidence="7">The sequence shown here is derived from an EMBL/GenBank/DDBJ whole genome shotgun (WGS) entry which is preliminary data.</text>
</comment>
<feature type="transmembrane region" description="Helical" evidence="6">
    <location>
        <begin position="208"/>
        <end position="231"/>
    </location>
</feature>
<gene>
    <name evidence="7" type="ORF">QBC34DRAFT_406717</name>
</gene>
<feature type="transmembrane region" description="Helical" evidence="6">
    <location>
        <begin position="288"/>
        <end position="307"/>
    </location>
</feature>
<keyword evidence="4 6" id="KW-1133">Transmembrane helix</keyword>
<evidence type="ECO:0000256" key="2">
    <source>
        <dbReference type="ARBA" id="ARBA00010199"/>
    </source>
</evidence>
<protein>
    <submittedName>
        <fullName evidence="7">Transporter</fullName>
    </submittedName>
</protein>
<dbReference type="EMBL" id="MU865941">
    <property type="protein sequence ID" value="KAK4448781.1"/>
    <property type="molecule type" value="Genomic_DNA"/>
</dbReference>
<dbReference type="Proteomes" id="UP001321760">
    <property type="component" value="Unassembled WGS sequence"/>
</dbReference>
<keyword evidence="3 6" id="KW-0812">Transmembrane</keyword>
<proteinExistence type="inferred from homology"/>
<evidence type="ECO:0000256" key="6">
    <source>
        <dbReference type="SAM" id="Phobius"/>
    </source>
</evidence>
<feature type="transmembrane region" description="Helical" evidence="6">
    <location>
        <begin position="546"/>
        <end position="568"/>
    </location>
</feature>
<dbReference type="GO" id="GO:0015297">
    <property type="term" value="F:antiporter activity"/>
    <property type="evidence" value="ECO:0007669"/>
    <property type="project" value="InterPro"/>
</dbReference>
<dbReference type="InterPro" id="IPR045069">
    <property type="entry name" value="MATE_euk"/>
</dbReference>
<name>A0AAV9GK97_9PEZI</name>
<evidence type="ECO:0000256" key="3">
    <source>
        <dbReference type="ARBA" id="ARBA00022692"/>
    </source>
</evidence>
<dbReference type="GO" id="GO:1990961">
    <property type="term" value="P:xenobiotic detoxification by transmembrane export across the plasma membrane"/>
    <property type="evidence" value="ECO:0007669"/>
    <property type="project" value="InterPro"/>
</dbReference>
<keyword evidence="8" id="KW-1185">Reference proteome</keyword>
<evidence type="ECO:0000313" key="8">
    <source>
        <dbReference type="Proteomes" id="UP001321760"/>
    </source>
</evidence>
<feature type="transmembrane region" description="Helical" evidence="6">
    <location>
        <begin position="381"/>
        <end position="407"/>
    </location>
</feature>
<evidence type="ECO:0000256" key="5">
    <source>
        <dbReference type="ARBA" id="ARBA00023136"/>
    </source>
</evidence>
<feature type="transmembrane region" description="Helical" evidence="6">
    <location>
        <begin position="461"/>
        <end position="483"/>
    </location>
</feature>
<comment type="similarity">
    <text evidence="2">Belongs to the multi antimicrobial extrusion (MATE) (TC 2.A.66.1) family.</text>
</comment>
<reference evidence="7" key="1">
    <citation type="journal article" date="2023" name="Mol. Phylogenet. Evol.">
        <title>Genome-scale phylogeny and comparative genomics of the fungal order Sordariales.</title>
        <authorList>
            <person name="Hensen N."/>
            <person name="Bonometti L."/>
            <person name="Westerberg I."/>
            <person name="Brannstrom I.O."/>
            <person name="Guillou S."/>
            <person name="Cros-Aarteil S."/>
            <person name="Calhoun S."/>
            <person name="Haridas S."/>
            <person name="Kuo A."/>
            <person name="Mondo S."/>
            <person name="Pangilinan J."/>
            <person name="Riley R."/>
            <person name="LaButti K."/>
            <person name="Andreopoulos B."/>
            <person name="Lipzen A."/>
            <person name="Chen C."/>
            <person name="Yan M."/>
            <person name="Daum C."/>
            <person name="Ng V."/>
            <person name="Clum A."/>
            <person name="Steindorff A."/>
            <person name="Ohm R.A."/>
            <person name="Martin F."/>
            <person name="Silar P."/>
            <person name="Natvig D.O."/>
            <person name="Lalanne C."/>
            <person name="Gautier V."/>
            <person name="Ament-Velasquez S.L."/>
            <person name="Kruys A."/>
            <person name="Hutchinson M.I."/>
            <person name="Powell A.J."/>
            <person name="Barry K."/>
            <person name="Miller A.N."/>
            <person name="Grigoriev I.V."/>
            <person name="Debuchy R."/>
            <person name="Gladieux P."/>
            <person name="Hiltunen Thoren M."/>
            <person name="Johannesson H."/>
        </authorList>
    </citation>
    <scope>NUCLEOTIDE SEQUENCE</scope>
    <source>
        <strain evidence="7">PSN243</strain>
    </source>
</reference>
<evidence type="ECO:0000256" key="1">
    <source>
        <dbReference type="ARBA" id="ARBA00004141"/>
    </source>
</evidence>
<dbReference type="Pfam" id="PF01554">
    <property type="entry name" value="MatE"/>
    <property type="match status" value="2"/>
</dbReference>
<evidence type="ECO:0000313" key="7">
    <source>
        <dbReference type="EMBL" id="KAK4448781.1"/>
    </source>
</evidence>
<feature type="transmembrane region" description="Helical" evidence="6">
    <location>
        <begin position="580"/>
        <end position="601"/>
    </location>
</feature>
<feature type="transmembrane region" description="Helical" evidence="6">
    <location>
        <begin position="353"/>
        <end position="375"/>
    </location>
</feature>
<accession>A0AAV9GK97</accession>
<feature type="transmembrane region" description="Helical" evidence="6">
    <location>
        <begin position="428"/>
        <end position="449"/>
    </location>
</feature>
<dbReference type="AlphaFoldDB" id="A0AAV9GK97"/>
<feature type="transmembrane region" description="Helical" evidence="6">
    <location>
        <begin position="503"/>
        <end position="526"/>
    </location>
</feature>
<dbReference type="CDD" id="cd13132">
    <property type="entry name" value="MATE_eukaryotic"/>
    <property type="match status" value="1"/>
</dbReference>
<dbReference type="NCBIfam" id="TIGR00797">
    <property type="entry name" value="matE"/>
    <property type="match status" value="1"/>
</dbReference>
<organism evidence="7 8">
    <name type="scientific">Podospora aff. communis PSN243</name>
    <dbReference type="NCBI Taxonomy" id="3040156"/>
    <lineage>
        <taxon>Eukaryota</taxon>
        <taxon>Fungi</taxon>
        <taxon>Dikarya</taxon>
        <taxon>Ascomycota</taxon>
        <taxon>Pezizomycotina</taxon>
        <taxon>Sordariomycetes</taxon>
        <taxon>Sordariomycetidae</taxon>
        <taxon>Sordariales</taxon>
        <taxon>Podosporaceae</taxon>
        <taxon>Podospora</taxon>
    </lineage>
</organism>
<evidence type="ECO:0000256" key="4">
    <source>
        <dbReference type="ARBA" id="ARBA00022989"/>
    </source>
</evidence>